<dbReference type="RefSeq" id="WP_213436034.1">
    <property type="nucleotide sequence ID" value="NZ_AP024546.1"/>
</dbReference>
<evidence type="ECO:0000256" key="1">
    <source>
        <dbReference type="SAM" id="Phobius"/>
    </source>
</evidence>
<keyword evidence="1" id="KW-0472">Membrane</keyword>
<organism evidence="3 4">
    <name type="scientific">Lysobacter helvus</name>
    <dbReference type="NCBI Taxonomy" id="2675059"/>
    <lineage>
        <taxon>Bacteria</taxon>
        <taxon>Pseudomonadati</taxon>
        <taxon>Pseudomonadota</taxon>
        <taxon>Gammaproteobacteria</taxon>
        <taxon>Lysobacterales</taxon>
        <taxon>Lysobacteraceae</taxon>
        <taxon>Lysobacter</taxon>
    </lineage>
</organism>
<reference evidence="3 4" key="1">
    <citation type="submission" date="2021-03" db="EMBL/GenBank/DDBJ databases">
        <title>Complete Genome Sequences of Two Lysobacter Strains Isolated from Sea Water (Lysobacter caseinilyticus) and Soil (Lysobacter helvus) in South Korea.</title>
        <authorList>
            <person name="Watanabe Y."/>
            <person name="Arakawa K."/>
        </authorList>
    </citation>
    <scope>NUCLEOTIDE SEQUENCE [LARGE SCALE GENOMIC DNA]</scope>
    <source>
        <strain evidence="3 4">D10</strain>
    </source>
</reference>
<keyword evidence="1" id="KW-1133">Transmembrane helix</keyword>
<evidence type="ECO:0000313" key="4">
    <source>
        <dbReference type="Proteomes" id="UP000680514"/>
    </source>
</evidence>
<evidence type="ECO:0000313" key="3">
    <source>
        <dbReference type="EMBL" id="BCT94978.1"/>
    </source>
</evidence>
<feature type="domain" description="Mce/MlaD" evidence="2">
    <location>
        <begin position="40"/>
        <end position="116"/>
    </location>
</feature>
<name>A0ABM7QBT1_9GAMM</name>
<evidence type="ECO:0000259" key="2">
    <source>
        <dbReference type="Pfam" id="PF02470"/>
    </source>
</evidence>
<dbReference type="Gene3D" id="1.10.287.950">
    <property type="entry name" value="Methyl-accepting chemotaxis protein"/>
    <property type="match status" value="1"/>
</dbReference>
<protein>
    <submittedName>
        <fullName evidence="3">ABC transporter substrate-binding protein</fullName>
    </submittedName>
</protein>
<gene>
    <name evidence="3" type="ORF">LYSHEL_08490</name>
</gene>
<dbReference type="Pfam" id="PF02470">
    <property type="entry name" value="MlaD"/>
    <property type="match status" value="1"/>
</dbReference>
<dbReference type="InterPro" id="IPR003399">
    <property type="entry name" value="Mce/MlaD"/>
</dbReference>
<keyword evidence="1" id="KW-0812">Transmembrane</keyword>
<keyword evidence="4" id="KW-1185">Reference proteome</keyword>
<dbReference type="PANTHER" id="PTHR36698:SF2">
    <property type="entry name" value="MCE_MLAD DOMAIN-CONTAINING PROTEIN"/>
    <property type="match status" value="1"/>
</dbReference>
<accession>A0ABM7QBT1</accession>
<dbReference type="PANTHER" id="PTHR36698">
    <property type="entry name" value="BLL5892 PROTEIN"/>
    <property type="match status" value="1"/>
</dbReference>
<dbReference type="EMBL" id="AP024546">
    <property type="protein sequence ID" value="BCT94978.1"/>
    <property type="molecule type" value="Genomic_DNA"/>
</dbReference>
<feature type="transmembrane region" description="Helical" evidence="1">
    <location>
        <begin position="6"/>
        <end position="29"/>
    </location>
</feature>
<dbReference type="Proteomes" id="UP000680514">
    <property type="component" value="Chromosome"/>
</dbReference>
<sequence length="308" mass="33710">METKANYVLIGAFTIAISIFGLLFALWAANWSSEREWKNYRVVFNEAVTGLFEGGSVRYNGISVGTIQRLRLAPNDPRKVIAEVRISADTPIKTDTHAKISQDGLTGPTFIQLSGGSPNAPLLASNDRDIVPTIATEPSALQNIADTANRLVTRMDEVLSEENVRRISDSLDNIQKLTGAVASQKEDLGQLIVNAREASEQLKVTLVTTNGAVERLDKDVIRQLPQLVDKLDRTLVQLESVSSNANAMIAENRAPLANFTQNGLQQVGPALTELRGLVRDLRRVASRLDNNPAGYVLGRQQPKEFVPE</sequence>
<proteinExistence type="predicted"/>